<dbReference type="Proteomes" id="UP000192333">
    <property type="component" value="Chromosome I"/>
</dbReference>
<sequence length="234" mass="26510">MYLTTFEMSIAQQALKGKIIDYADGKGLIISHDIVTGYKYTWGTIDEEGMITVPLSDSFLDEIKKMAAKAQKKAPRGFTLKLPTVEDTFTCRYPDIEFENPQSLLSGLPDLILSDNKRKAENGKVYAVNNPLIANWLHRNQKGDVGLGYYLMFYFSEDKASAIGTCMTSNYTGLGDENFDKSMLYGLELEKGWNIVQYEIEKVFESKNGGFFPEVIKVTKLDNLPDDLTWVRVY</sequence>
<dbReference type="AlphaFoldDB" id="A0A1W2H5N2"/>
<dbReference type="EMBL" id="LT838813">
    <property type="protein sequence ID" value="SMD44233.1"/>
    <property type="molecule type" value="Genomic_DNA"/>
</dbReference>
<proteinExistence type="predicted"/>
<protein>
    <submittedName>
        <fullName evidence="1">Uncharacterized protein</fullName>
    </submittedName>
</protein>
<evidence type="ECO:0000313" key="1">
    <source>
        <dbReference type="EMBL" id="SMD44233.1"/>
    </source>
</evidence>
<evidence type="ECO:0000313" key="2">
    <source>
        <dbReference type="Proteomes" id="UP000192333"/>
    </source>
</evidence>
<name>A0A1W2H5N2_9BACT</name>
<accession>A0A1W2H5N2</accession>
<gene>
    <name evidence="1" type="ORF">SAMN00777080_2853</name>
</gene>
<keyword evidence="2" id="KW-1185">Reference proteome</keyword>
<reference evidence="2" key="1">
    <citation type="submission" date="2017-04" db="EMBL/GenBank/DDBJ databases">
        <authorList>
            <person name="Varghese N."/>
            <person name="Submissions S."/>
        </authorList>
    </citation>
    <scope>NUCLEOTIDE SEQUENCE [LARGE SCALE GENOMIC DNA]</scope>
    <source>
        <strain evidence="2">DSM 16537</strain>
    </source>
</reference>
<dbReference type="STRING" id="758820.SAMN00777080_2853"/>
<organism evidence="1 2">
    <name type="scientific">Aquiflexum balticum DSM 16537</name>
    <dbReference type="NCBI Taxonomy" id="758820"/>
    <lineage>
        <taxon>Bacteria</taxon>
        <taxon>Pseudomonadati</taxon>
        <taxon>Bacteroidota</taxon>
        <taxon>Cytophagia</taxon>
        <taxon>Cytophagales</taxon>
        <taxon>Cyclobacteriaceae</taxon>
        <taxon>Aquiflexum</taxon>
    </lineage>
</organism>